<reference evidence="2 3" key="1">
    <citation type="submission" date="2019-03" db="EMBL/GenBank/DDBJ databases">
        <title>Genomic Encyclopedia of Type Strains, Phase IV (KMG-IV): sequencing the most valuable type-strain genomes for metagenomic binning, comparative biology and taxonomic classification.</title>
        <authorList>
            <person name="Goeker M."/>
        </authorList>
    </citation>
    <scope>NUCLEOTIDE SEQUENCE [LARGE SCALE GENOMIC DNA]</scope>
    <source>
        <strain evidence="2 3">DSM 21100</strain>
    </source>
</reference>
<dbReference type="EMBL" id="SMAD01000002">
    <property type="protein sequence ID" value="TCS89015.1"/>
    <property type="molecule type" value="Genomic_DNA"/>
</dbReference>
<dbReference type="Proteomes" id="UP000295807">
    <property type="component" value="Unassembled WGS sequence"/>
</dbReference>
<evidence type="ECO:0000313" key="3">
    <source>
        <dbReference type="Proteomes" id="UP000295807"/>
    </source>
</evidence>
<evidence type="ECO:0000256" key="1">
    <source>
        <dbReference type="SAM" id="SignalP"/>
    </source>
</evidence>
<comment type="caution">
    <text evidence="2">The sequence shown here is derived from an EMBL/GenBank/DDBJ whole genome shotgun (WGS) entry which is preliminary data.</text>
</comment>
<keyword evidence="1" id="KW-0732">Signal</keyword>
<organism evidence="2 3">
    <name type="scientific">Anseongella ginsenosidimutans</name>
    <dbReference type="NCBI Taxonomy" id="496056"/>
    <lineage>
        <taxon>Bacteria</taxon>
        <taxon>Pseudomonadati</taxon>
        <taxon>Bacteroidota</taxon>
        <taxon>Sphingobacteriia</taxon>
        <taxon>Sphingobacteriales</taxon>
        <taxon>Sphingobacteriaceae</taxon>
        <taxon>Anseongella</taxon>
    </lineage>
</organism>
<dbReference type="RefSeq" id="WP_207910213.1">
    <property type="nucleotide sequence ID" value="NZ_CP042432.1"/>
</dbReference>
<gene>
    <name evidence="2" type="ORF">EDD80_102206</name>
</gene>
<protein>
    <recommendedName>
        <fullName evidence="4">2-dehydro-3-deoxyphosphooctonate aldolase</fullName>
    </recommendedName>
</protein>
<dbReference type="AlphaFoldDB" id="A0A4R3KUP1"/>
<feature type="chain" id="PRO_5020268530" description="2-dehydro-3-deoxyphosphooctonate aldolase" evidence="1">
    <location>
        <begin position="19"/>
        <end position="154"/>
    </location>
</feature>
<accession>A0A4R3KUP1</accession>
<sequence>MDKFLLLTVLALCCTACASQKKPASVDRPGDSRTRQLQYIDDNAYFLEELSEEESYGYQESNPVKVGGAKEKAGPMNERRFLNALSGPNGEELKYFRAGSCCPFKTPDGLLGNTGLLDRYRVYWEGSKDTLDIYINMYDEGDLKIPVGLNGRKR</sequence>
<evidence type="ECO:0008006" key="4">
    <source>
        <dbReference type="Google" id="ProtNLM"/>
    </source>
</evidence>
<proteinExistence type="predicted"/>
<keyword evidence="3" id="KW-1185">Reference proteome</keyword>
<feature type="signal peptide" evidence="1">
    <location>
        <begin position="1"/>
        <end position="18"/>
    </location>
</feature>
<name>A0A4R3KUP1_9SPHI</name>
<evidence type="ECO:0000313" key="2">
    <source>
        <dbReference type="EMBL" id="TCS89015.1"/>
    </source>
</evidence>